<dbReference type="EMBL" id="VDFU01000004">
    <property type="protein sequence ID" value="TNC51522.1"/>
    <property type="molecule type" value="Genomic_DNA"/>
</dbReference>
<proteinExistence type="predicted"/>
<name>A0A5C4N0C3_9RHOB</name>
<evidence type="ECO:0000313" key="3">
    <source>
        <dbReference type="Proteomes" id="UP000305887"/>
    </source>
</evidence>
<comment type="caution">
    <text evidence="2">The sequence shown here is derived from an EMBL/GenBank/DDBJ whole genome shotgun (WGS) entry which is preliminary data.</text>
</comment>
<keyword evidence="3" id="KW-1185">Reference proteome</keyword>
<feature type="chain" id="PRO_5023109413" description="Lipoprotein" evidence="1">
    <location>
        <begin position="20"/>
        <end position="193"/>
    </location>
</feature>
<gene>
    <name evidence="2" type="ORF">FHG66_04975</name>
</gene>
<dbReference type="OrthoDB" id="7666390at2"/>
<dbReference type="Proteomes" id="UP000305887">
    <property type="component" value="Unassembled WGS sequence"/>
</dbReference>
<feature type="signal peptide" evidence="1">
    <location>
        <begin position="1"/>
        <end position="19"/>
    </location>
</feature>
<dbReference type="AlphaFoldDB" id="A0A5C4N0C3"/>
<organism evidence="2 3">
    <name type="scientific">Rubellimicrobium rubrum</name>
    <dbReference type="NCBI Taxonomy" id="2585369"/>
    <lineage>
        <taxon>Bacteria</taxon>
        <taxon>Pseudomonadati</taxon>
        <taxon>Pseudomonadota</taxon>
        <taxon>Alphaproteobacteria</taxon>
        <taxon>Rhodobacterales</taxon>
        <taxon>Roseobacteraceae</taxon>
        <taxon>Rubellimicrobium</taxon>
    </lineage>
</organism>
<dbReference type="RefSeq" id="WP_139075602.1">
    <property type="nucleotide sequence ID" value="NZ_VDFU01000004.1"/>
</dbReference>
<sequence length="193" mass="20824">MRRRAVLAGLVLTPLAACGGDATSIWAPDESVEMARYRASGPTYLALVTVRNEGDGQGAHTALLINASERVLFDPYGGWTDPAVPERNDVLFGFSPEVEARYLGYQAKDGYYYVRQEIQVPPEVAEQALALAKEAGPVGMAMCTRATAALLKQLPGFEGLGMTYFPEHLANRFGRLPGVVTVERHGPPVSEDA</sequence>
<reference evidence="2 3" key="1">
    <citation type="submission" date="2019-06" db="EMBL/GenBank/DDBJ databases">
        <title>YIM 131921 draft genome.</title>
        <authorList>
            <person name="Jiang L."/>
        </authorList>
    </citation>
    <scope>NUCLEOTIDE SEQUENCE [LARGE SCALE GENOMIC DNA]</scope>
    <source>
        <strain evidence="2 3">YIM 131921</strain>
    </source>
</reference>
<evidence type="ECO:0000256" key="1">
    <source>
        <dbReference type="SAM" id="SignalP"/>
    </source>
</evidence>
<keyword evidence="1" id="KW-0732">Signal</keyword>
<evidence type="ECO:0008006" key="4">
    <source>
        <dbReference type="Google" id="ProtNLM"/>
    </source>
</evidence>
<accession>A0A5C4N0C3</accession>
<protein>
    <recommendedName>
        <fullName evidence="4">Lipoprotein</fullName>
    </recommendedName>
</protein>
<evidence type="ECO:0000313" key="2">
    <source>
        <dbReference type="EMBL" id="TNC51522.1"/>
    </source>
</evidence>